<sequence>MNLKQKLLGVFSDEDIIDNGEYKWISFQYTVKQIEDYFSKHFPNSLYVADLSGYVDPGDKRPLRHHLKKFTNESANDILRRIGIYMKEKELLKAKNYPFYTDEPTNLPMDCVLEDKSLVNEEGNFLRDLDTTIRINILQSSCMKYAARRFCYNSEVLLAILCQGELLNAFEWHFRTDYTFLQDPWFIDKYRDGSYYTCDKEEILDFMIKNLIPLVEYEKPIIQLYEAARGAIIGKSLKDFLPHSQAIEEVMKDDKARAVFEQAMAADRDMESDAVEQNLPLFRKQAMAHKLNEDLPTKADNKRRGKI</sequence>
<keyword evidence="2" id="KW-1185">Reference proteome</keyword>
<name>A0A191ZVX6_9RALS</name>
<reference evidence="2" key="1">
    <citation type="submission" date="2016-06" db="EMBL/GenBank/DDBJ databases">
        <authorList>
            <person name="Xu Y."/>
            <person name="Nagy A."/>
            <person name="Yan X."/>
            <person name="Kim S.W."/>
            <person name="Haley B."/>
            <person name="Liu N.T."/>
            <person name="Nou X."/>
        </authorList>
    </citation>
    <scope>NUCLEOTIDE SEQUENCE [LARGE SCALE GENOMIC DNA]</scope>
    <source>
        <strain evidence="2">ATCC 49129</strain>
    </source>
</reference>
<gene>
    <name evidence="1" type="ORF">A9Y76_07055</name>
</gene>
<dbReference type="RefSeq" id="WP_064803009.1">
    <property type="nucleotide sequence ID" value="NZ_CP016022.1"/>
</dbReference>
<accession>A0A191ZVX6</accession>
<protein>
    <submittedName>
        <fullName evidence="1">Uncharacterized protein</fullName>
    </submittedName>
</protein>
<evidence type="ECO:0000313" key="1">
    <source>
        <dbReference type="EMBL" id="ANJ72236.1"/>
    </source>
</evidence>
<organism evidence="1 2">
    <name type="scientific">Ralstonia insidiosa</name>
    <dbReference type="NCBI Taxonomy" id="190721"/>
    <lineage>
        <taxon>Bacteria</taxon>
        <taxon>Pseudomonadati</taxon>
        <taxon>Pseudomonadota</taxon>
        <taxon>Betaproteobacteria</taxon>
        <taxon>Burkholderiales</taxon>
        <taxon>Burkholderiaceae</taxon>
        <taxon>Ralstonia</taxon>
    </lineage>
</organism>
<dbReference type="GeneID" id="61525778"/>
<evidence type="ECO:0000313" key="2">
    <source>
        <dbReference type="Proteomes" id="UP000078572"/>
    </source>
</evidence>
<dbReference type="EMBL" id="CP016022">
    <property type="protein sequence ID" value="ANJ72236.1"/>
    <property type="molecule type" value="Genomic_DNA"/>
</dbReference>
<dbReference type="AlphaFoldDB" id="A0A191ZVX6"/>
<dbReference type="Proteomes" id="UP000078572">
    <property type="component" value="Chromosome 1"/>
</dbReference>
<proteinExistence type="predicted"/>